<gene>
    <name evidence="1" type="ORF">METZ01_LOCUS173975</name>
</gene>
<protein>
    <submittedName>
        <fullName evidence="1">Uncharacterized protein</fullName>
    </submittedName>
</protein>
<proteinExistence type="predicted"/>
<name>A0A382C602_9ZZZZ</name>
<evidence type="ECO:0000313" key="1">
    <source>
        <dbReference type="EMBL" id="SVB21121.1"/>
    </source>
</evidence>
<dbReference type="EMBL" id="UINC01032827">
    <property type="protein sequence ID" value="SVB21121.1"/>
    <property type="molecule type" value="Genomic_DNA"/>
</dbReference>
<dbReference type="AlphaFoldDB" id="A0A382C602"/>
<organism evidence="1">
    <name type="scientific">marine metagenome</name>
    <dbReference type="NCBI Taxonomy" id="408172"/>
    <lineage>
        <taxon>unclassified sequences</taxon>
        <taxon>metagenomes</taxon>
        <taxon>ecological metagenomes</taxon>
    </lineage>
</organism>
<sequence length="95" mass="10646">MIGMVCMKLKICSTGFHNSEIMIRAMSLHVQNLFKEQNGGSNIPYQKVEAKIPKGTAKFNCFGFLRDFRIHAKLHEDSMGETIRTIETISALNAG</sequence>
<reference evidence="1" key="1">
    <citation type="submission" date="2018-05" db="EMBL/GenBank/DDBJ databases">
        <authorList>
            <person name="Lanie J.A."/>
            <person name="Ng W.-L."/>
            <person name="Kazmierczak K.M."/>
            <person name="Andrzejewski T.M."/>
            <person name="Davidsen T.M."/>
            <person name="Wayne K.J."/>
            <person name="Tettelin H."/>
            <person name="Glass J.I."/>
            <person name="Rusch D."/>
            <person name="Podicherti R."/>
            <person name="Tsui H.-C.T."/>
            <person name="Winkler M.E."/>
        </authorList>
    </citation>
    <scope>NUCLEOTIDE SEQUENCE</scope>
</reference>
<accession>A0A382C602</accession>